<keyword evidence="1" id="KW-0732">Signal</keyword>
<dbReference type="EMBL" id="DYZF01000060">
    <property type="protein sequence ID" value="HJE50843.1"/>
    <property type="molecule type" value="Genomic_DNA"/>
</dbReference>
<feature type="signal peptide" evidence="1">
    <location>
        <begin position="1"/>
        <end position="25"/>
    </location>
</feature>
<sequence length="225" mass="24932">MKFRLLLLALAAALSACSPEPDVSAADFYAEHADERKAAVAELESHLVAFQELGQRVGNSRRYECRLGQHNWKIDDGYDVTCSVSVSQAIRLDGDSFRAVADRVHAQSSCDPEGEALPVMRDYWDTYRGKRTRAFEGPYIPDYLPGYSLGCNDVEVRVAGWSTLPVTGKDAIVQQENSMGRPCSEHGDEHVCQLEGSTAPDVWADIPEASGWIVYLTAEKQYAQR</sequence>
<feature type="chain" id="PRO_5038101262" description="Lipoprotein" evidence="1">
    <location>
        <begin position="26"/>
        <end position="225"/>
    </location>
</feature>
<evidence type="ECO:0000313" key="3">
    <source>
        <dbReference type="Proteomes" id="UP000712713"/>
    </source>
</evidence>
<comment type="caution">
    <text evidence="2">The sequence shown here is derived from an EMBL/GenBank/DDBJ whole genome shotgun (WGS) entry which is preliminary data.</text>
</comment>
<dbReference type="PROSITE" id="PS51257">
    <property type="entry name" value="PROKAR_LIPOPROTEIN"/>
    <property type="match status" value="1"/>
</dbReference>
<evidence type="ECO:0000313" key="2">
    <source>
        <dbReference type="EMBL" id="HJE50843.1"/>
    </source>
</evidence>
<accession>A0A921JQW9</accession>
<reference evidence="2" key="1">
    <citation type="journal article" date="2021" name="PeerJ">
        <title>Extensive microbial diversity within the chicken gut microbiome revealed by metagenomics and culture.</title>
        <authorList>
            <person name="Gilroy R."/>
            <person name="Ravi A."/>
            <person name="Getino M."/>
            <person name="Pursley I."/>
            <person name="Horton D.L."/>
            <person name="Alikhan N.F."/>
            <person name="Baker D."/>
            <person name="Gharbi K."/>
            <person name="Hall N."/>
            <person name="Watson M."/>
            <person name="Adriaenssens E.M."/>
            <person name="Foster-Nyarko E."/>
            <person name="Jarju S."/>
            <person name="Secka A."/>
            <person name="Antonio M."/>
            <person name="Oren A."/>
            <person name="Chaudhuri R.R."/>
            <person name="La Ragione R."/>
            <person name="Hildebrand F."/>
            <person name="Pallen M.J."/>
        </authorList>
    </citation>
    <scope>NUCLEOTIDE SEQUENCE</scope>
    <source>
        <strain evidence="2">ChiGjej3B3-7470</strain>
    </source>
</reference>
<name>A0A921JQW9_9ACTN</name>
<dbReference type="Proteomes" id="UP000712713">
    <property type="component" value="Unassembled WGS sequence"/>
</dbReference>
<gene>
    <name evidence="2" type="ORF">K8V15_02495</name>
</gene>
<protein>
    <recommendedName>
        <fullName evidence="4">Lipoprotein</fullName>
    </recommendedName>
</protein>
<evidence type="ECO:0000256" key="1">
    <source>
        <dbReference type="SAM" id="SignalP"/>
    </source>
</evidence>
<organism evidence="2 3">
    <name type="scientific">Tessaracoccus flavescens</name>
    <dbReference type="NCBI Taxonomy" id="399497"/>
    <lineage>
        <taxon>Bacteria</taxon>
        <taxon>Bacillati</taxon>
        <taxon>Actinomycetota</taxon>
        <taxon>Actinomycetes</taxon>
        <taxon>Propionibacteriales</taxon>
        <taxon>Propionibacteriaceae</taxon>
        <taxon>Tessaracoccus</taxon>
    </lineage>
</organism>
<dbReference type="AlphaFoldDB" id="A0A921JQW9"/>
<proteinExistence type="predicted"/>
<evidence type="ECO:0008006" key="4">
    <source>
        <dbReference type="Google" id="ProtNLM"/>
    </source>
</evidence>
<reference evidence="2" key="2">
    <citation type="submission" date="2021-09" db="EMBL/GenBank/DDBJ databases">
        <authorList>
            <person name="Gilroy R."/>
        </authorList>
    </citation>
    <scope>NUCLEOTIDE SEQUENCE</scope>
    <source>
        <strain evidence="2">ChiGjej3B3-7470</strain>
    </source>
</reference>